<evidence type="ECO:0000313" key="3">
    <source>
        <dbReference type="EMBL" id="KAJ5365733.1"/>
    </source>
</evidence>
<dbReference type="OrthoDB" id="310895at2759"/>
<protein>
    <submittedName>
        <fullName evidence="3">Succinate semialdehyde dehydrogenase</fullName>
    </submittedName>
</protein>
<dbReference type="RefSeq" id="XP_056577200.1">
    <property type="nucleotide sequence ID" value="XM_056726349.1"/>
</dbReference>
<dbReference type="SUPFAM" id="SSF53720">
    <property type="entry name" value="ALDH-like"/>
    <property type="match status" value="1"/>
</dbReference>
<sequence>MPLFEADLLVEEFTRRLLKQVEELKCGPGLDGISPQGPLIHRAAVQKVEEHILHAVSKTKDETSGPLAPTFASESKEEVAMLANDTNFSPAGYFYSKNICRVMRITQKMQVGICGVNTGKVAAAESPFRGTEESDYGLEGSKYSIPEYQPIKTVTIRNIHHSYEMPAPGY</sequence>
<dbReference type="InterPro" id="IPR016163">
    <property type="entry name" value="Ald_DH_C"/>
</dbReference>
<dbReference type="PANTHER" id="PTHR43353">
    <property type="entry name" value="SUCCINATE-SEMIALDEHYDE DEHYDROGENASE, MITOCHONDRIAL"/>
    <property type="match status" value="1"/>
</dbReference>
<feature type="domain" description="Aldehyde dehydrogenase" evidence="2">
    <location>
        <begin position="60"/>
        <end position="154"/>
    </location>
</feature>
<proteinExistence type="predicted"/>
<dbReference type="PANTHER" id="PTHR43353:SF5">
    <property type="entry name" value="SUCCINATE-SEMIALDEHYDE DEHYDROGENASE, MITOCHONDRIAL"/>
    <property type="match status" value="1"/>
</dbReference>
<dbReference type="Pfam" id="PF00171">
    <property type="entry name" value="Aldedh"/>
    <property type="match status" value="1"/>
</dbReference>
<dbReference type="GeneID" id="81465532"/>
<dbReference type="InterPro" id="IPR016161">
    <property type="entry name" value="Ald_DH/histidinol_DH"/>
</dbReference>
<evidence type="ECO:0000313" key="4">
    <source>
        <dbReference type="Proteomes" id="UP001147752"/>
    </source>
</evidence>
<evidence type="ECO:0000256" key="1">
    <source>
        <dbReference type="ARBA" id="ARBA00023002"/>
    </source>
</evidence>
<organism evidence="3 4">
    <name type="scientific">Penicillium concentricum</name>
    <dbReference type="NCBI Taxonomy" id="293559"/>
    <lineage>
        <taxon>Eukaryota</taxon>
        <taxon>Fungi</taxon>
        <taxon>Dikarya</taxon>
        <taxon>Ascomycota</taxon>
        <taxon>Pezizomycotina</taxon>
        <taxon>Eurotiomycetes</taxon>
        <taxon>Eurotiomycetidae</taxon>
        <taxon>Eurotiales</taxon>
        <taxon>Aspergillaceae</taxon>
        <taxon>Penicillium</taxon>
    </lineage>
</organism>
<dbReference type="GO" id="GO:0004777">
    <property type="term" value="F:succinate-semialdehyde dehydrogenase (NAD+) activity"/>
    <property type="evidence" value="ECO:0007669"/>
    <property type="project" value="TreeGrafter"/>
</dbReference>
<keyword evidence="1" id="KW-0560">Oxidoreductase</keyword>
<dbReference type="EMBL" id="JAPZBT010000003">
    <property type="protein sequence ID" value="KAJ5365733.1"/>
    <property type="molecule type" value="Genomic_DNA"/>
</dbReference>
<dbReference type="GO" id="GO:0009450">
    <property type="term" value="P:gamma-aminobutyric acid catabolic process"/>
    <property type="evidence" value="ECO:0007669"/>
    <property type="project" value="TreeGrafter"/>
</dbReference>
<keyword evidence="4" id="KW-1185">Reference proteome</keyword>
<reference evidence="3" key="2">
    <citation type="journal article" date="2023" name="IMA Fungus">
        <title>Comparative genomic study of the Penicillium genus elucidates a diverse pangenome and 15 lateral gene transfer events.</title>
        <authorList>
            <person name="Petersen C."/>
            <person name="Sorensen T."/>
            <person name="Nielsen M.R."/>
            <person name="Sondergaard T.E."/>
            <person name="Sorensen J.L."/>
            <person name="Fitzpatrick D.A."/>
            <person name="Frisvad J.C."/>
            <person name="Nielsen K.L."/>
        </authorList>
    </citation>
    <scope>NUCLEOTIDE SEQUENCE</scope>
    <source>
        <strain evidence="3">IBT 3081</strain>
    </source>
</reference>
<reference evidence="3" key="1">
    <citation type="submission" date="2022-12" db="EMBL/GenBank/DDBJ databases">
        <authorList>
            <person name="Petersen C."/>
        </authorList>
    </citation>
    <scope>NUCLEOTIDE SEQUENCE</scope>
    <source>
        <strain evidence="3">IBT 3081</strain>
    </source>
</reference>
<dbReference type="Gene3D" id="3.40.309.10">
    <property type="entry name" value="Aldehyde Dehydrogenase, Chain A, domain 2"/>
    <property type="match status" value="2"/>
</dbReference>
<gene>
    <name evidence="3" type="ORF">N7517_008619</name>
</gene>
<dbReference type="AlphaFoldDB" id="A0A9W9RSQ9"/>
<comment type="caution">
    <text evidence="3">The sequence shown here is derived from an EMBL/GenBank/DDBJ whole genome shotgun (WGS) entry which is preliminary data.</text>
</comment>
<name>A0A9W9RSQ9_9EURO</name>
<evidence type="ECO:0000259" key="2">
    <source>
        <dbReference type="Pfam" id="PF00171"/>
    </source>
</evidence>
<dbReference type="InterPro" id="IPR050740">
    <property type="entry name" value="Aldehyde_DH_Superfamily"/>
</dbReference>
<dbReference type="Proteomes" id="UP001147752">
    <property type="component" value="Unassembled WGS sequence"/>
</dbReference>
<dbReference type="InterPro" id="IPR015590">
    <property type="entry name" value="Aldehyde_DH_dom"/>
</dbReference>
<accession>A0A9W9RSQ9</accession>